<dbReference type="GO" id="GO:0008237">
    <property type="term" value="F:metallopeptidase activity"/>
    <property type="evidence" value="ECO:0007669"/>
    <property type="project" value="InterPro"/>
</dbReference>
<dbReference type="InterPro" id="IPR013783">
    <property type="entry name" value="Ig-like_fold"/>
</dbReference>
<proteinExistence type="predicted"/>
<keyword evidence="1" id="KW-0732">Signal</keyword>
<dbReference type="Pfam" id="PF18962">
    <property type="entry name" value="Por_Secre_tail"/>
    <property type="match status" value="1"/>
</dbReference>
<feature type="domain" description="Secretion system C-terminal sorting" evidence="2">
    <location>
        <begin position="661"/>
        <end position="733"/>
    </location>
</feature>
<gene>
    <name evidence="3" type="ORF">SAMN05660477_02231</name>
</gene>
<dbReference type="InterPro" id="IPR024079">
    <property type="entry name" value="MetalloPept_cat_dom_sf"/>
</dbReference>
<keyword evidence="4" id="KW-1185">Reference proteome</keyword>
<dbReference type="EMBL" id="FUYZ01000007">
    <property type="protein sequence ID" value="SKB98537.1"/>
    <property type="molecule type" value="Genomic_DNA"/>
</dbReference>
<dbReference type="OrthoDB" id="9792152at2"/>
<dbReference type="STRING" id="619805.SAMN05660477_02231"/>
<sequence length="735" mass="79813">MKVKITLFACTLIATQVFSQQNHWTKINNADARQENLNLRWVTPNKFDLYQVDLEKIKSELQTAPQRFSKNESLVIKFPDSDGKIRDYVVQEASVMEPELQAKFPEIRSYVGWQKGHPENSIRFSMTPSTGLNVMYFDNWEVSYLDSYTKDNSSFILYKRKDLPANDRLFECNIEKELDNHANENTSNKAPLVSDGQFRKYRLAVAATGEYTTFHGGTQANAMSAIATTMTRVNGIYEKSISTTMLLVANNNLIVYTNSSTDPYTNGNPGTMINENQSNINSVIGSANYDIGHVFGTNSGGLAGLGVVCNSTSKARGVTGSGAPVGDPFDIDYVAHEMGHQFGANHTFRASTSSCSGNANNATAYEPGSGSTIMAYAGICGTSNNVQVNSDAYFHAASLLEMYAVLQRSSDCSVKTSNNNAAPTADAGADYVIPKGTAFALTGVGTDPDGDSLTYLWEQYDNNNNTQPPVKTATVGPVYRSLMPTNSPTRYLPKLSDVVANNLFPKWEVTPDVARTLNFSLVVNDNKPTGNQSARDAMFVTVTSDGPFVVTSQNTAGTTLNGNTTIPVTWNVAGTNAGTINTQNVQIVLSKDGGLTFDTVLAQSVPNNGSANIVLPNENIASARIMVKAVNNIYYALNSSAFAIKYNTLATNEATSKNIKLYPNPSQDVINISLKTSSSKVDYTIHDLSGRIVKSGSFSGNESKIKLNNLSNGNYIIQLQLENGEKLSEKLIIKK</sequence>
<protein>
    <submittedName>
        <fullName evidence="3">Por secretion system C-terminal sorting domain-containing protein</fullName>
    </submittedName>
</protein>
<dbReference type="InterPro" id="IPR026444">
    <property type="entry name" value="Secre_tail"/>
</dbReference>
<dbReference type="Gene3D" id="3.40.390.10">
    <property type="entry name" value="Collagenase (Catalytic Domain)"/>
    <property type="match status" value="1"/>
</dbReference>
<dbReference type="NCBIfam" id="TIGR04183">
    <property type="entry name" value="Por_Secre_tail"/>
    <property type="match status" value="1"/>
</dbReference>
<dbReference type="Pfam" id="PF13583">
    <property type="entry name" value="Reprolysin_4"/>
    <property type="match status" value="1"/>
</dbReference>
<evidence type="ECO:0000256" key="1">
    <source>
        <dbReference type="ARBA" id="ARBA00022729"/>
    </source>
</evidence>
<dbReference type="SUPFAM" id="SSF55486">
    <property type="entry name" value="Metalloproteases ('zincins'), catalytic domain"/>
    <property type="match status" value="1"/>
</dbReference>
<evidence type="ECO:0000313" key="3">
    <source>
        <dbReference type="EMBL" id="SKB98537.1"/>
    </source>
</evidence>
<name>A0A1T5FQY9_9FLAO</name>
<dbReference type="AlphaFoldDB" id="A0A1T5FQY9"/>
<evidence type="ECO:0000259" key="2">
    <source>
        <dbReference type="Pfam" id="PF18962"/>
    </source>
</evidence>
<reference evidence="3 4" key="1">
    <citation type="submission" date="2017-02" db="EMBL/GenBank/DDBJ databases">
        <authorList>
            <person name="Peterson S.W."/>
        </authorList>
    </citation>
    <scope>NUCLEOTIDE SEQUENCE [LARGE SCALE GENOMIC DNA]</scope>
    <source>
        <strain evidence="3 4">DSM 22323</strain>
    </source>
</reference>
<evidence type="ECO:0000313" key="4">
    <source>
        <dbReference type="Proteomes" id="UP000191112"/>
    </source>
</evidence>
<dbReference type="Proteomes" id="UP000191112">
    <property type="component" value="Unassembled WGS sequence"/>
</dbReference>
<accession>A0A1T5FQY9</accession>
<dbReference type="RefSeq" id="WP_079667444.1">
    <property type="nucleotide sequence ID" value="NZ_FUYZ01000007.1"/>
</dbReference>
<dbReference type="Gene3D" id="2.60.40.10">
    <property type="entry name" value="Immunoglobulins"/>
    <property type="match status" value="1"/>
</dbReference>
<organism evidence="3 4">
    <name type="scientific">Soonwooa buanensis</name>
    <dbReference type="NCBI Taxonomy" id="619805"/>
    <lineage>
        <taxon>Bacteria</taxon>
        <taxon>Pseudomonadati</taxon>
        <taxon>Bacteroidota</taxon>
        <taxon>Flavobacteriia</taxon>
        <taxon>Flavobacteriales</taxon>
        <taxon>Weeksellaceae</taxon>
        <taxon>Chryseobacterium group</taxon>
        <taxon>Soonwooa</taxon>
    </lineage>
</organism>